<dbReference type="GO" id="GO:0008703">
    <property type="term" value="F:5-amino-6-(5-phosphoribosylamino)uracil reductase activity"/>
    <property type="evidence" value="ECO:0007669"/>
    <property type="project" value="UniProtKB-EC"/>
</dbReference>
<evidence type="ECO:0000256" key="6">
    <source>
        <dbReference type="ARBA" id="ARBA00007417"/>
    </source>
</evidence>
<dbReference type="GO" id="GO:0008270">
    <property type="term" value="F:zinc ion binding"/>
    <property type="evidence" value="ECO:0007669"/>
    <property type="project" value="InterPro"/>
</dbReference>
<proteinExistence type="inferred from homology"/>
<dbReference type="NCBIfam" id="TIGR00227">
    <property type="entry name" value="ribD_Cterm"/>
    <property type="match status" value="1"/>
</dbReference>
<dbReference type="InterPro" id="IPR002734">
    <property type="entry name" value="RibDG_C"/>
</dbReference>
<dbReference type="InterPro" id="IPR004794">
    <property type="entry name" value="Eubact_RibD"/>
</dbReference>
<dbReference type="AlphaFoldDB" id="A0A450W9G5"/>
<dbReference type="PANTHER" id="PTHR38011">
    <property type="entry name" value="DIHYDROFOLATE REDUCTASE FAMILY PROTEIN (AFU_ORTHOLOGUE AFUA_8G06820)"/>
    <property type="match status" value="1"/>
</dbReference>
<dbReference type="SUPFAM" id="SSF53927">
    <property type="entry name" value="Cytidine deaminase-like"/>
    <property type="match status" value="1"/>
</dbReference>
<evidence type="ECO:0000256" key="9">
    <source>
        <dbReference type="ARBA" id="ARBA00019930"/>
    </source>
</evidence>
<evidence type="ECO:0000256" key="1">
    <source>
        <dbReference type="ARBA" id="ARBA00001947"/>
    </source>
</evidence>
<evidence type="ECO:0000256" key="16">
    <source>
        <dbReference type="ARBA" id="ARBA00023268"/>
    </source>
</evidence>
<dbReference type="FunFam" id="3.40.140.10:FF:000025">
    <property type="entry name" value="Riboflavin biosynthesis protein RibD"/>
    <property type="match status" value="1"/>
</dbReference>
<dbReference type="CDD" id="cd01284">
    <property type="entry name" value="Riboflavin_deaminase-reductase"/>
    <property type="match status" value="1"/>
</dbReference>
<dbReference type="EMBL" id="CAADFK010000049">
    <property type="protein sequence ID" value="VFK13591.1"/>
    <property type="molecule type" value="Genomic_DNA"/>
</dbReference>
<evidence type="ECO:0000259" key="17">
    <source>
        <dbReference type="PROSITE" id="PS51747"/>
    </source>
</evidence>
<sequence length="437" mass="46791">MHRQEQPNDDVEGFITPADEKRARVGWISEAHPPEEGDGGGCASLIHPTALSGLLFHSNDDAAQSIRDHRFMARALQLARRGMDTTDPNPRVGCVLVREEEIVGEGWHEYAGGPHAERNALAQAGEAAHSSTAYVTLEPCCHFGRTGPCTEALITAGVRRVVGAMADPNPLVSGQGFAALSRAGIAVRRDLLAAEAAALNPGFLLRMARGRPLARCKLAMSLDGRTAMSSGESQWITGPAARRDVQRLRARSSAILTGVGTVLADDPSLTVRPEAFGMTTGTRSARQPLRVVLDPQLATPPEATILQTSIAPTTLIASAGCYSETRAQGIRRLGVEVVALPGGEDGVDLPAVMAYLAGRQINEVLLESGAHLAGAMLRADLLDELIIYLAPTIMGSDARALFDLPEIRQMAHRYHPEITDIRAVGEDWRITARPRKE</sequence>
<evidence type="ECO:0000256" key="12">
    <source>
        <dbReference type="ARBA" id="ARBA00022801"/>
    </source>
</evidence>
<dbReference type="Pfam" id="PF00383">
    <property type="entry name" value="dCMP_cyt_deam_1"/>
    <property type="match status" value="1"/>
</dbReference>
<accession>A0A450W9G5</accession>
<reference evidence="18" key="1">
    <citation type="submission" date="2019-02" db="EMBL/GenBank/DDBJ databases">
        <authorList>
            <person name="Gruber-Vodicka R. H."/>
            <person name="Seah K. B. B."/>
        </authorList>
    </citation>
    <scope>NUCLEOTIDE SEQUENCE</scope>
    <source>
        <strain evidence="18">BECK_S313</strain>
    </source>
</reference>
<keyword evidence="11" id="KW-0479">Metal-binding</keyword>
<evidence type="ECO:0000256" key="10">
    <source>
        <dbReference type="ARBA" id="ARBA00022619"/>
    </source>
</evidence>
<evidence type="ECO:0000256" key="5">
    <source>
        <dbReference type="ARBA" id="ARBA00005259"/>
    </source>
</evidence>
<comment type="pathway">
    <text evidence="4">Cofactor biosynthesis; riboflavin biosynthesis; 5-amino-6-(D-ribitylamino)uracil from GTP: step 3/4.</text>
</comment>
<evidence type="ECO:0000256" key="15">
    <source>
        <dbReference type="ARBA" id="ARBA00023002"/>
    </source>
</evidence>
<evidence type="ECO:0000256" key="11">
    <source>
        <dbReference type="ARBA" id="ARBA00022723"/>
    </source>
</evidence>
<dbReference type="InterPro" id="IPR016193">
    <property type="entry name" value="Cytidine_deaminase-like"/>
</dbReference>
<evidence type="ECO:0000256" key="2">
    <source>
        <dbReference type="ARBA" id="ARBA00002151"/>
    </source>
</evidence>
<protein>
    <recommendedName>
        <fullName evidence="9">Riboflavin biosynthesis protein RibD</fullName>
        <ecNumber evidence="8">1.1.1.193</ecNumber>
        <ecNumber evidence="7">3.5.4.26</ecNumber>
    </recommendedName>
</protein>
<evidence type="ECO:0000256" key="8">
    <source>
        <dbReference type="ARBA" id="ARBA00013173"/>
    </source>
</evidence>
<dbReference type="InterPro" id="IPR016192">
    <property type="entry name" value="APOBEC/CMP_deaminase_Zn-bd"/>
</dbReference>
<dbReference type="InterPro" id="IPR002125">
    <property type="entry name" value="CMP_dCMP_dom"/>
</dbReference>
<dbReference type="UniPathway" id="UPA00275">
    <property type="reaction ID" value="UER00401"/>
</dbReference>
<dbReference type="NCBIfam" id="TIGR00326">
    <property type="entry name" value="eubact_ribD"/>
    <property type="match status" value="1"/>
</dbReference>
<dbReference type="PROSITE" id="PS00903">
    <property type="entry name" value="CYT_DCMP_DEAMINASES_1"/>
    <property type="match status" value="1"/>
</dbReference>
<comment type="pathway">
    <text evidence="3">Cofactor biosynthesis; riboflavin biosynthesis; 5-amino-6-(D-ribitylamino)uracil from GTP: step 2/4.</text>
</comment>
<gene>
    <name evidence="18" type="ORF">BECKLPF1236B_GA0070989_104916</name>
</gene>
<comment type="function">
    <text evidence="2">Converts 2,5-diamino-6-(ribosylamino)-4(3h)-pyrimidinone 5'-phosphate into 5-amino-6-(ribosylamino)-2,4(1h,3h)-pyrimidinedione 5'-phosphate.</text>
</comment>
<dbReference type="InterPro" id="IPR050765">
    <property type="entry name" value="Riboflavin_Biosynth_HTPR"/>
</dbReference>
<dbReference type="Pfam" id="PF01872">
    <property type="entry name" value="RibD_C"/>
    <property type="match status" value="1"/>
</dbReference>
<keyword evidence="10" id="KW-0686">Riboflavin biosynthesis</keyword>
<organism evidence="18">
    <name type="scientific">Candidatus Kentrum sp. LPFa</name>
    <dbReference type="NCBI Taxonomy" id="2126335"/>
    <lineage>
        <taxon>Bacteria</taxon>
        <taxon>Pseudomonadati</taxon>
        <taxon>Pseudomonadota</taxon>
        <taxon>Gammaproteobacteria</taxon>
        <taxon>Candidatus Kentrum</taxon>
    </lineage>
</organism>
<dbReference type="PROSITE" id="PS51747">
    <property type="entry name" value="CYT_DCMP_DEAMINASES_2"/>
    <property type="match status" value="1"/>
</dbReference>
<dbReference type="SUPFAM" id="SSF53597">
    <property type="entry name" value="Dihydrofolate reductase-like"/>
    <property type="match status" value="1"/>
</dbReference>
<dbReference type="EC" id="3.5.4.26" evidence="7"/>
<dbReference type="PANTHER" id="PTHR38011:SF7">
    <property type="entry name" value="2,5-DIAMINO-6-RIBOSYLAMINO-4(3H)-PYRIMIDINONE 5'-PHOSPHATE REDUCTASE"/>
    <property type="match status" value="1"/>
</dbReference>
<dbReference type="GO" id="GO:0008835">
    <property type="term" value="F:diaminohydroxyphosphoribosylaminopyrimidine deaminase activity"/>
    <property type="evidence" value="ECO:0007669"/>
    <property type="project" value="UniProtKB-EC"/>
</dbReference>
<keyword evidence="13" id="KW-0862">Zinc</keyword>
<keyword evidence="15" id="KW-0560">Oxidoreductase</keyword>
<dbReference type="Gene3D" id="3.40.430.10">
    <property type="entry name" value="Dihydrofolate Reductase, subunit A"/>
    <property type="match status" value="1"/>
</dbReference>
<evidence type="ECO:0000313" key="18">
    <source>
        <dbReference type="EMBL" id="VFK13591.1"/>
    </source>
</evidence>
<keyword evidence="16" id="KW-0511">Multifunctional enzyme</keyword>
<dbReference type="InterPro" id="IPR011549">
    <property type="entry name" value="RibD_C"/>
</dbReference>
<keyword evidence="12" id="KW-0378">Hydrolase</keyword>
<evidence type="ECO:0000256" key="14">
    <source>
        <dbReference type="ARBA" id="ARBA00022857"/>
    </source>
</evidence>
<comment type="similarity">
    <text evidence="6">In the C-terminal section; belongs to the HTP reductase family.</text>
</comment>
<dbReference type="Gene3D" id="3.40.140.10">
    <property type="entry name" value="Cytidine Deaminase, domain 2"/>
    <property type="match status" value="1"/>
</dbReference>
<evidence type="ECO:0000256" key="13">
    <source>
        <dbReference type="ARBA" id="ARBA00022833"/>
    </source>
</evidence>
<dbReference type="GO" id="GO:0009231">
    <property type="term" value="P:riboflavin biosynthetic process"/>
    <property type="evidence" value="ECO:0007669"/>
    <property type="project" value="UniProtKB-UniPathway"/>
</dbReference>
<evidence type="ECO:0000256" key="3">
    <source>
        <dbReference type="ARBA" id="ARBA00004882"/>
    </source>
</evidence>
<comment type="cofactor">
    <cofactor evidence="1">
        <name>Zn(2+)</name>
        <dbReference type="ChEBI" id="CHEBI:29105"/>
    </cofactor>
</comment>
<dbReference type="GO" id="GO:0050661">
    <property type="term" value="F:NADP binding"/>
    <property type="evidence" value="ECO:0007669"/>
    <property type="project" value="InterPro"/>
</dbReference>
<name>A0A450W9G5_9GAMM</name>
<dbReference type="EC" id="1.1.1.193" evidence="8"/>
<dbReference type="InterPro" id="IPR024072">
    <property type="entry name" value="DHFR-like_dom_sf"/>
</dbReference>
<feature type="domain" description="CMP/dCMP-type deaminase" evidence="17">
    <location>
        <begin position="66"/>
        <end position="188"/>
    </location>
</feature>
<keyword evidence="14" id="KW-0521">NADP</keyword>
<comment type="similarity">
    <text evidence="5">In the N-terminal section; belongs to the cytidine and deoxycytidylate deaminase family.</text>
</comment>
<evidence type="ECO:0000256" key="7">
    <source>
        <dbReference type="ARBA" id="ARBA00012766"/>
    </source>
</evidence>
<evidence type="ECO:0000256" key="4">
    <source>
        <dbReference type="ARBA" id="ARBA00004910"/>
    </source>
</evidence>